<name>A0A1X9NB11_9GAMM</name>
<protein>
    <submittedName>
        <fullName evidence="2">Uncharacterized protein</fullName>
    </submittedName>
</protein>
<dbReference type="RefSeq" id="WP_085757736.1">
    <property type="nucleotide sequence ID" value="NZ_CP019343.1"/>
</dbReference>
<keyword evidence="3" id="KW-1185">Reference proteome</keyword>
<dbReference type="Proteomes" id="UP000193450">
    <property type="component" value="Chromosome"/>
</dbReference>
<feature type="compositionally biased region" description="Basic and acidic residues" evidence="1">
    <location>
        <begin position="1"/>
        <end position="22"/>
    </location>
</feature>
<evidence type="ECO:0000256" key="1">
    <source>
        <dbReference type="SAM" id="MobiDB-lite"/>
    </source>
</evidence>
<dbReference type="AlphaFoldDB" id="A0A1X9NB11"/>
<feature type="region of interest" description="Disordered" evidence="1">
    <location>
        <begin position="1"/>
        <end position="36"/>
    </location>
</feature>
<evidence type="ECO:0000313" key="2">
    <source>
        <dbReference type="EMBL" id="ARN73622.1"/>
    </source>
</evidence>
<sequence length="80" mass="9147">MKDKSRSIFSDRRVSADRRDQDLPMPAGLDRRSGCRRSRHFQAQPWWLRIDYAVELVKEPQSAPQEQPAISQPGEGLPGS</sequence>
<accession>A0A1X9NB11</accession>
<dbReference type="OrthoDB" id="9966453at2"/>
<proteinExistence type="predicted"/>
<organism evidence="2 3">
    <name type="scientific">Oceanicoccus sagamiensis</name>
    <dbReference type="NCBI Taxonomy" id="716816"/>
    <lineage>
        <taxon>Bacteria</taxon>
        <taxon>Pseudomonadati</taxon>
        <taxon>Pseudomonadota</taxon>
        <taxon>Gammaproteobacteria</taxon>
        <taxon>Cellvibrionales</taxon>
        <taxon>Spongiibacteraceae</taxon>
        <taxon>Oceanicoccus</taxon>
    </lineage>
</organism>
<gene>
    <name evidence="2" type="ORF">BST96_05500</name>
</gene>
<evidence type="ECO:0000313" key="3">
    <source>
        <dbReference type="Proteomes" id="UP000193450"/>
    </source>
</evidence>
<dbReference type="KEGG" id="osg:BST96_05500"/>
<feature type="region of interest" description="Disordered" evidence="1">
    <location>
        <begin position="59"/>
        <end position="80"/>
    </location>
</feature>
<dbReference type="EMBL" id="CP019343">
    <property type="protein sequence ID" value="ARN73622.1"/>
    <property type="molecule type" value="Genomic_DNA"/>
</dbReference>
<reference evidence="2 3" key="1">
    <citation type="submission" date="2016-11" db="EMBL/GenBank/DDBJ databases">
        <title>Trade-off between light-utilization and light-protection in marine flavobacteria.</title>
        <authorList>
            <person name="Kumagai Y."/>
        </authorList>
    </citation>
    <scope>NUCLEOTIDE SEQUENCE [LARGE SCALE GENOMIC DNA]</scope>
    <source>
        <strain evidence="2 3">NBRC 107125</strain>
    </source>
</reference>